<protein>
    <submittedName>
        <fullName evidence="1">Uncharacterized protein</fullName>
    </submittedName>
</protein>
<feature type="non-terminal residue" evidence="1">
    <location>
        <position position="94"/>
    </location>
</feature>
<reference evidence="2" key="1">
    <citation type="journal article" date="2011" name="Science">
        <title>The plant cell wall-decomposing machinery underlies the functional diversity of forest fungi.</title>
        <authorList>
            <person name="Eastwood D.C."/>
            <person name="Floudas D."/>
            <person name="Binder M."/>
            <person name="Majcherczyk A."/>
            <person name="Schneider P."/>
            <person name="Aerts A."/>
            <person name="Asiegbu F.O."/>
            <person name="Baker S.E."/>
            <person name="Barry K."/>
            <person name="Bendiksby M."/>
            <person name="Blumentritt M."/>
            <person name="Coutinho P.M."/>
            <person name="Cullen D."/>
            <person name="de Vries R.P."/>
            <person name="Gathman A."/>
            <person name="Goodell B."/>
            <person name="Henrissat B."/>
            <person name="Ihrmark K."/>
            <person name="Kauserud H."/>
            <person name="Kohler A."/>
            <person name="LaButti K."/>
            <person name="Lapidus A."/>
            <person name="Lavin J.L."/>
            <person name="Lee Y.-H."/>
            <person name="Lindquist E."/>
            <person name="Lilly W."/>
            <person name="Lucas S."/>
            <person name="Morin E."/>
            <person name="Murat C."/>
            <person name="Oguiza J.A."/>
            <person name="Park J."/>
            <person name="Pisabarro A.G."/>
            <person name="Riley R."/>
            <person name="Rosling A."/>
            <person name="Salamov A."/>
            <person name="Schmidt O."/>
            <person name="Schmutz J."/>
            <person name="Skrede I."/>
            <person name="Stenlid J."/>
            <person name="Wiebenga A."/>
            <person name="Xie X."/>
            <person name="Kuees U."/>
            <person name="Hibbett D.S."/>
            <person name="Hoffmeister D."/>
            <person name="Hoegberg N."/>
            <person name="Martin F."/>
            <person name="Grigoriev I.V."/>
            <person name="Watkinson S.C."/>
        </authorList>
    </citation>
    <scope>NUCLEOTIDE SEQUENCE [LARGE SCALE GENOMIC DNA]</scope>
    <source>
        <strain evidence="2">strain S7.3</strain>
    </source>
</reference>
<dbReference type="Proteomes" id="UP000008063">
    <property type="component" value="Unassembled WGS sequence"/>
</dbReference>
<gene>
    <name evidence="1" type="ORF">SERLA73DRAFT_17315</name>
</gene>
<dbReference type="STRING" id="936435.F8QIF2"/>
<evidence type="ECO:0000313" key="1">
    <source>
        <dbReference type="EMBL" id="EGN91919.1"/>
    </source>
</evidence>
<evidence type="ECO:0000313" key="2">
    <source>
        <dbReference type="Proteomes" id="UP000008063"/>
    </source>
</evidence>
<dbReference type="AlphaFoldDB" id="F8QIF2"/>
<dbReference type="HOGENOM" id="CLU_165641_0_0_1"/>
<dbReference type="Gene3D" id="1.10.132.70">
    <property type="match status" value="1"/>
</dbReference>
<dbReference type="OMA" id="WRHRKCK"/>
<feature type="non-terminal residue" evidence="1">
    <location>
        <position position="1"/>
    </location>
</feature>
<sequence>DPDPRKQAADVRHLAKYVFPLQFGLSNVFSKMVNARYQPRRLPDFSDRENEIKRLGKCKTPKRLREVMRLLDKVLWRHGKCGYSRLRDLACPSK</sequence>
<name>F8QIF2_SERL3</name>
<proteinExistence type="predicted"/>
<accession>F8QIF2</accession>
<dbReference type="EMBL" id="GL945525">
    <property type="protein sequence ID" value="EGN91919.1"/>
    <property type="molecule type" value="Genomic_DNA"/>
</dbReference>
<dbReference type="InParanoid" id="F8QIF2"/>
<keyword evidence="2" id="KW-1185">Reference proteome</keyword>
<organism evidence="2">
    <name type="scientific">Serpula lacrymans var. lacrymans (strain S7.3)</name>
    <name type="common">Dry rot fungus</name>
    <dbReference type="NCBI Taxonomy" id="936435"/>
    <lineage>
        <taxon>Eukaryota</taxon>
        <taxon>Fungi</taxon>
        <taxon>Dikarya</taxon>
        <taxon>Basidiomycota</taxon>
        <taxon>Agaricomycotina</taxon>
        <taxon>Agaricomycetes</taxon>
        <taxon>Agaricomycetidae</taxon>
        <taxon>Boletales</taxon>
        <taxon>Coniophorineae</taxon>
        <taxon>Serpulaceae</taxon>
        <taxon>Serpula</taxon>
    </lineage>
</organism>
<dbReference type="OrthoDB" id="289721at2759"/>